<dbReference type="InterPro" id="IPR036265">
    <property type="entry name" value="HIT-like_sf"/>
</dbReference>
<evidence type="ECO:0000256" key="4">
    <source>
        <dbReference type="PROSITE-ProRule" id="PRU00464"/>
    </source>
</evidence>
<dbReference type="PROSITE" id="PS51084">
    <property type="entry name" value="HIT_2"/>
    <property type="match status" value="1"/>
</dbReference>
<dbReference type="InterPro" id="IPR011146">
    <property type="entry name" value="HIT-like"/>
</dbReference>
<dbReference type="GO" id="GO:0003824">
    <property type="term" value="F:catalytic activity"/>
    <property type="evidence" value="ECO:0007669"/>
    <property type="project" value="InterPro"/>
</dbReference>
<comment type="caution">
    <text evidence="6">The sequence shown here is derived from an EMBL/GenBank/DDBJ whole genome shotgun (WGS) entry which is preliminary data.</text>
</comment>
<evidence type="ECO:0000256" key="1">
    <source>
        <dbReference type="ARBA" id="ARBA00022741"/>
    </source>
</evidence>
<evidence type="ECO:0000259" key="5">
    <source>
        <dbReference type="PROSITE" id="PS51084"/>
    </source>
</evidence>
<accession>A0A7C4TCP2</accession>
<sequence length="165" mass="18823">MEKLWAPWRIEYIRNLGSGCFLCSALKNKDKEEVLIIERNTRAFTIMNRYPYNNGHLLVAPIRHTGLIEELNDDEIIDINRLLVRAIKAIKVSLKPDGFNIGINQGKIAGAGLVDHIHIHLVPRWSGDTNFMPIIGETKVISEGLKETYKKIKKGIEQIESLQEH</sequence>
<keyword evidence="1" id="KW-0547">Nucleotide-binding</keyword>
<dbReference type="Pfam" id="PF01230">
    <property type="entry name" value="HIT"/>
    <property type="match status" value="1"/>
</dbReference>
<dbReference type="CDD" id="cd01275">
    <property type="entry name" value="FHIT"/>
    <property type="match status" value="1"/>
</dbReference>
<dbReference type="SUPFAM" id="SSF54197">
    <property type="entry name" value="HIT-like"/>
    <property type="match status" value="1"/>
</dbReference>
<evidence type="ECO:0000256" key="3">
    <source>
        <dbReference type="PIRSR" id="PIRSR639383-2"/>
    </source>
</evidence>
<feature type="domain" description="HIT" evidence="5">
    <location>
        <begin position="21"/>
        <end position="131"/>
    </location>
</feature>
<feature type="short sequence motif" description="Histidine triad motif" evidence="4">
    <location>
        <begin position="116"/>
        <end position="120"/>
    </location>
</feature>
<organism evidence="6">
    <name type="scientific">candidate division WOR-3 bacterium</name>
    <dbReference type="NCBI Taxonomy" id="2052148"/>
    <lineage>
        <taxon>Bacteria</taxon>
        <taxon>Bacteria division WOR-3</taxon>
    </lineage>
</organism>
<reference evidence="6" key="1">
    <citation type="journal article" date="2020" name="mSystems">
        <title>Genome- and Community-Level Interaction Insights into Carbon Utilization and Element Cycling Functions of Hydrothermarchaeota in Hydrothermal Sediment.</title>
        <authorList>
            <person name="Zhou Z."/>
            <person name="Liu Y."/>
            <person name="Xu W."/>
            <person name="Pan J."/>
            <person name="Luo Z.H."/>
            <person name="Li M."/>
        </authorList>
    </citation>
    <scope>NUCLEOTIDE SEQUENCE [LARGE SCALE GENOMIC DNA]</scope>
    <source>
        <strain evidence="6">SpSt-774</strain>
    </source>
</reference>
<dbReference type="Gene3D" id="3.30.428.10">
    <property type="entry name" value="HIT-like"/>
    <property type="match status" value="1"/>
</dbReference>
<dbReference type="InterPro" id="IPR052908">
    <property type="entry name" value="AP-4-A_phosphorylase"/>
</dbReference>
<name>A0A7C4TCP2_UNCW3</name>
<evidence type="ECO:0000313" key="6">
    <source>
        <dbReference type="EMBL" id="HGV96922.1"/>
    </source>
</evidence>
<proteinExistence type="predicted"/>
<protein>
    <submittedName>
        <fullName evidence="6">HIT domain-containing protein</fullName>
    </submittedName>
</protein>
<dbReference type="EMBL" id="DTGZ01000024">
    <property type="protein sequence ID" value="HGV96922.1"/>
    <property type="molecule type" value="Genomic_DNA"/>
</dbReference>
<feature type="active site" description="Tele-AMP-histidine intermediate" evidence="2">
    <location>
        <position position="118"/>
    </location>
</feature>
<dbReference type="PANTHER" id="PTHR42997">
    <property type="entry name" value="HIT FAMILY HYDROLASE"/>
    <property type="match status" value="1"/>
</dbReference>
<feature type="binding site" evidence="3">
    <location>
        <begin position="110"/>
        <end position="114"/>
    </location>
    <ligand>
        <name>substrate</name>
    </ligand>
</feature>
<dbReference type="PANTHER" id="PTHR42997:SF1">
    <property type="entry name" value="AP-4-A PHOSPHORYLASE"/>
    <property type="match status" value="1"/>
</dbReference>
<feature type="binding site" evidence="3">
    <location>
        <position position="48"/>
    </location>
    <ligand>
        <name>substrate</name>
    </ligand>
</feature>
<dbReference type="GO" id="GO:0000166">
    <property type="term" value="F:nucleotide binding"/>
    <property type="evidence" value="ECO:0007669"/>
    <property type="project" value="UniProtKB-KW"/>
</dbReference>
<evidence type="ECO:0000256" key="2">
    <source>
        <dbReference type="PIRSR" id="PIRSR639383-1"/>
    </source>
</evidence>
<dbReference type="AlphaFoldDB" id="A0A7C4TCP2"/>
<feature type="binding site" evidence="3">
    <location>
        <position position="120"/>
    </location>
    <ligand>
        <name>substrate</name>
    </ligand>
</feature>
<gene>
    <name evidence="6" type="ORF">ENV60_01315</name>
</gene>
<dbReference type="InterPro" id="IPR039383">
    <property type="entry name" value="FHIT"/>
</dbReference>